<dbReference type="AlphaFoldDB" id="A0A8T8SHK8"/>
<gene>
    <name evidence="2" type="ORF">A4X13_0g7761</name>
</gene>
<name>A0A8T8SHK8_9BASI</name>
<evidence type="ECO:0000256" key="1">
    <source>
        <dbReference type="SAM" id="MobiDB-lite"/>
    </source>
</evidence>
<feature type="compositionally biased region" description="Polar residues" evidence="1">
    <location>
        <begin position="284"/>
        <end position="298"/>
    </location>
</feature>
<proteinExistence type="predicted"/>
<feature type="compositionally biased region" description="Basic and acidic residues" evidence="1">
    <location>
        <begin position="83"/>
        <end position="103"/>
    </location>
</feature>
<feature type="compositionally biased region" description="Basic and acidic residues" evidence="1">
    <location>
        <begin position="44"/>
        <end position="56"/>
    </location>
</feature>
<feature type="region of interest" description="Disordered" evidence="1">
    <location>
        <begin position="281"/>
        <end position="336"/>
    </location>
</feature>
<reference evidence="2" key="2">
    <citation type="journal article" date="2019" name="IMA Fungus">
        <title>Genome sequencing and comparison of five Tilletia species to identify candidate genes for the detection of regulated species infecting wheat.</title>
        <authorList>
            <person name="Nguyen H.D.T."/>
            <person name="Sultana T."/>
            <person name="Kesanakurti P."/>
            <person name="Hambleton S."/>
        </authorList>
    </citation>
    <scope>NUCLEOTIDE SEQUENCE</scope>
    <source>
        <strain evidence="2">DAOMC 236416</strain>
    </source>
</reference>
<comment type="caution">
    <text evidence="2">The sequence shown here is derived from an EMBL/GenBank/DDBJ whole genome shotgun (WGS) entry which is preliminary data.</text>
</comment>
<accession>A0A8T8SHK8</accession>
<dbReference type="Proteomes" id="UP000077521">
    <property type="component" value="Unassembled WGS sequence"/>
</dbReference>
<feature type="compositionally biased region" description="Basic and acidic residues" evidence="1">
    <location>
        <begin position="152"/>
        <end position="164"/>
    </location>
</feature>
<feature type="region of interest" description="Disordered" evidence="1">
    <location>
        <begin position="14"/>
        <end position="202"/>
    </location>
</feature>
<sequence>MSIAQLKFLHVHASQPVRPDEDAVQLSGKWTVATKNPTVQGNDGTRDRVSRREARPARPQRRLKDRADRSSNGTTSYTAGKIRYSDGKTVDTGRLGVRQERTMTARGVKAHSPLTRAARRRSKTPATTVRTGQQDEGTIRSSNGSRPAAEGGRYRRSVEAERRRSATSSEGQAGAGRGGSNAYKKMLTSQGPGGTRIGAAGARSATHRDSLCWYFKTMRQLHGSSPILGEGSSATPVESSVLLQFRSRIQEHSRRTVGKLNTIRPSVTTTILQTMVVLRGSGQPGQQERSVTTRSSRLTPLGRDGKTTVCGASETDEPLPHGQKEICSGGAMRSGR</sequence>
<evidence type="ECO:0000313" key="3">
    <source>
        <dbReference type="Proteomes" id="UP000077521"/>
    </source>
</evidence>
<evidence type="ECO:0000313" key="2">
    <source>
        <dbReference type="EMBL" id="KAE8240516.1"/>
    </source>
</evidence>
<reference evidence="2" key="1">
    <citation type="submission" date="2016-04" db="EMBL/GenBank/DDBJ databases">
        <authorList>
            <person name="Nguyen H.D."/>
            <person name="Samba Siva P."/>
            <person name="Cullis J."/>
            <person name="Levesque C.A."/>
            <person name="Hambleton S."/>
        </authorList>
    </citation>
    <scope>NUCLEOTIDE SEQUENCE</scope>
    <source>
        <strain evidence="2">DAOMC 236416</strain>
    </source>
</reference>
<dbReference type="EMBL" id="LWDF02001065">
    <property type="protein sequence ID" value="KAE8240516.1"/>
    <property type="molecule type" value="Genomic_DNA"/>
</dbReference>
<protein>
    <submittedName>
        <fullName evidence="2">Uncharacterized protein</fullName>
    </submittedName>
</protein>
<keyword evidence="3" id="KW-1185">Reference proteome</keyword>
<feature type="compositionally biased region" description="Polar residues" evidence="1">
    <location>
        <begin position="124"/>
        <end position="145"/>
    </location>
</feature>
<organism evidence="2 3">
    <name type="scientific">Tilletia indica</name>
    <dbReference type="NCBI Taxonomy" id="43049"/>
    <lineage>
        <taxon>Eukaryota</taxon>
        <taxon>Fungi</taxon>
        <taxon>Dikarya</taxon>
        <taxon>Basidiomycota</taxon>
        <taxon>Ustilaginomycotina</taxon>
        <taxon>Exobasidiomycetes</taxon>
        <taxon>Tilletiales</taxon>
        <taxon>Tilletiaceae</taxon>
        <taxon>Tilletia</taxon>
    </lineage>
</organism>
<feature type="compositionally biased region" description="Polar residues" evidence="1">
    <location>
        <begin position="33"/>
        <end position="43"/>
    </location>
</feature>